<sequence>MISSPMAIMWKSTTSMRAQVVWQINRVADCQQVKSAVGWSVFLDEFRLIRLLREFDFKSVFAHLVMRA</sequence>
<dbReference type="AlphaFoldDB" id="A0A2K9ZD41"/>
<proteinExistence type="predicted"/>
<evidence type="ECO:0000313" key="2">
    <source>
        <dbReference type="Proteomes" id="UP000238523"/>
    </source>
</evidence>
<dbReference type="Proteomes" id="UP000238523">
    <property type="component" value="Plasmid pRLN1"/>
</dbReference>
<reference evidence="1 2" key="1">
    <citation type="submission" date="2017-11" db="EMBL/GenBank/DDBJ databases">
        <title>Complete genome of Rhizobium leguminosarum Norway, an ineffective micro-symbiont.</title>
        <authorList>
            <person name="Hoffrichter A."/>
            <person name="Liang J."/>
            <person name="Brachmann A."/>
            <person name="Marin M."/>
        </authorList>
    </citation>
    <scope>NUCLEOTIDE SEQUENCE [LARGE SCALE GENOMIC DNA]</scope>
    <source>
        <strain evidence="1 2">Norway</strain>
        <plasmid evidence="2">Plasmid prln1</plasmid>
    </source>
</reference>
<geneLocation type="plasmid" evidence="2">
    <name>prln1</name>
</geneLocation>
<organism evidence="1 2">
    <name type="scientific">Rhizobium leguminosarum</name>
    <dbReference type="NCBI Taxonomy" id="384"/>
    <lineage>
        <taxon>Bacteria</taxon>
        <taxon>Pseudomonadati</taxon>
        <taxon>Pseudomonadota</taxon>
        <taxon>Alphaproteobacteria</taxon>
        <taxon>Hyphomicrobiales</taxon>
        <taxon>Rhizobiaceae</taxon>
        <taxon>Rhizobium/Agrobacterium group</taxon>
        <taxon>Rhizobium</taxon>
    </lineage>
</organism>
<gene>
    <name evidence="1" type="ORF">CUJ84_pRLN1000682</name>
</gene>
<dbReference type="EMBL" id="CP025013">
    <property type="protein sequence ID" value="AUW46138.1"/>
    <property type="molecule type" value="Genomic_DNA"/>
</dbReference>
<protein>
    <submittedName>
        <fullName evidence="1">Uncharacterized protein</fullName>
    </submittedName>
</protein>
<keyword evidence="1" id="KW-0614">Plasmid</keyword>
<name>A0A2K9ZD41_RHILE</name>
<evidence type="ECO:0000313" key="1">
    <source>
        <dbReference type="EMBL" id="AUW46138.1"/>
    </source>
</evidence>
<accession>A0A2K9ZD41</accession>